<dbReference type="EMBL" id="JAACJM010000251">
    <property type="protein sequence ID" value="KAF5334833.1"/>
    <property type="molecule type" value="Genomic_DNA"/>
</dbReference>
<protein>
    <submittedName>
        <fullName evidence="2">Uncharacterized protein</fullName>
    </submittedName>
</protein>
<evidence type="ECO:0000313" key="3">
    <source>
        <dbReference type="Proteomes" id="UP000559256"/>
    </source>
</evidence>
<dbReference type="Pfam" id="PF20414">
    <property type="entry name" value="DUF6698"/>
    <property type="match status" value="1"/>
</dbReference>
<dbReference type="Proteomes" id="UP000559256">
    <property type="component" value="Unassembled WGS sequence"/>
</dbReference>
<dbReference type="InterPro" id="IPR046521">
    <property type="entry name" value="DUF6698"/>
</dbReference>
<feature type="region of interest" description="Disordered" evidence="1">
    <location>
        <begin position="259"/>
        <end position="295"/>
    </location>
</feature>
<comment type="caution">
    <text evidence="2">The sequence shown here is derived from an EMBL/GenBank/DDBJ whole genome shotgun (WGS) entry which is preliminary data.</text>
</comment>
<gene>
    <name evidence="2" type="ORF">D9758_018069</name>
</gene>
<reference evidence="2 3" key="1">
    <citation type="journal article" date="2020" name="ISME J.">
        <title>Uncovering the hidden diversity of litter-decomposition mechanisms in mushroom-forming fungi.</title>
        <authorList>
            <person name="Floudas D."/>
            <person name="Bentzer J."/>
            <person name="Ahren D."/>
            <person name="Johansson T."/>
            <person name="Persson P."/>
            <person name="Tunlid A."/>
        </authorList>
    </citation>
    <scope>NUCLEOTIDE SEQUENCE [LARGE SCALE GENOMIC DNA]</scope>
    <source>
        <strain evidence="2 3">CBS 291.85</strain>
    </source>
</reference>
<accession>A0A8H5C4H5</accession>
<evidence type="ECO:0000256" key="1">
    <source>
        <dbReference type="SAM" id="MobiDB-lite"/>
    </source>
</evidence>
<sequence>MPKGYEEDALVQTLSEDELDFYLHTYNSLVKRSPNLDEYIQSLLVTTKSQEAKQQNQDKLANLTKFLEDSANDARTADTNCIKSNILSWMLEDPDGHQFSHVQTLQSPTEVLITLPPQSYFVRLPTEKLLSGIRTNLYNPDDWFQGLYRNHTLIRTGRAILLGESKALTGVANTSAAGKKCNANHNGILRITPAFIAYVACQVRFALSSVSSWSAQDDFFSYPDWHAQILKHFGDCDDDWAEETLDWWNKSVFGRVSDEQSSDFQDSDLEPINQQEEMAKTKERRSHEREARKAANAASNCIKAAEDAVTQAEFARTVEEASAAVEAQAMVQDALQETKRMLATTRIHLKQLATDSIRKHVGDAENAVEKIKSLSQTVKELVEKLIENDDPASKDTSL</sequence>
<organism evidence="2 3">
    <name type="scientific">Tetrapyrgos nigripes</name>
    <dbReference type="NCBI Taxonomy" id="182062"/>
    <lineage>
        <taxon>Eukaryota</taxon>
        <taxon>Fungi</taxon>
        <taxon>Dikarya</taxon>
        <taxon>Basidiomycota</taxon>
        <taxon>Agaricomycotina</taxon>
        <taxon>Agaricomycetes</taxon>
        <taxon>Agaricomycetidae</taxon>
        <taxon>Agaricales</taxon>
        <taxon>Marasmiineae</taxon>
        <taxon>Marasmiaceae</taxon>
        <taxon>Tetrapyrgos</taxon>
    </lineage>
</organism>
<proteinExistence type="predicted"/>
<evidence type="ECO:0000313" key="2">
    <source>
        <dbReference type="EMBL" id="KAF5334833.1"/>
    </source>
</evidence>
<feature type="compositionally biased region" description="Basic and acidic residues" evidence="1">
    <location>
        <begin position="277"/>
        <end position="293"/>
    </location>
</feature>
<name>A0A8H5C4H5_9AGAR</name>
<dbReference type="OrthoDB" id="3220614at2759"/>
<keyword evidence="3" id="KW-1185">Reference proteome</keyword>
<dbReference type="AlphaFoldDB" id="A0A8H5C4H5"/>